<dbReference type="PIRSF" id="PIRSF001227">
    <property type="entry name" value="Pen_acylase"/>
    <property type="match status" value="1"/>
</dbReference>
<evidence type="ECO:0000256" key="5">
    <source>
        <dbReference type="SAM" id="MobiDB-lite"/>
    </source>
</evidence>
<proteinExistence type="inferred from homology"/>
<dbReference type="Gene3D" id="1.10.439.10">
    <property type="entry name" value="Penicillin Amidohydrolase, domain 1"/>
    <property type="match status" value="1"/>
</dbReference>
<keyword evidence="3" id="KW-0378">Hydrolase</keyword>
<keyword evidence="7" id="KW-1185">Reference proteome</keyword>
<keyword evidence="4" id="KW-0865">Zymogen</keyword>
<evidence type="ECO:0000313" key="6">
    <source>
        <dbReference type="EMBL" id="GAA4847938.1"/>
    </source>
</evidence>
<evidence type="ECO:0000256" key="4">
    <source>
        <dbReference type="ARBA" id="ARBA00023145"/>
    </source>
</evidence>
<dbReference type="Gene3D" id="2.30.120.10">
    <property type="match status" value="1"/>
</dbReference>
<dbReference type="Gene3D" id="1.10.1400.10">
    <property type="match status" value="1"/>
</dbReference>
<accession>A0ABP9DN68</accession>
<evidence type="ECO:0000313" key="7">
    <source>
        <dbReference type="Proteomes" id="UP001500298"/>
    </source>
</evidence>
<dbReference type="InterPro" id="IPR029055">
    <property type="entry name" value="Ntn_hydrolases_N"/>
</dbReference>
<organism evidence="6 7">
    <name type="scientific">Algivirga pacifica</name>
    <dbReference type="NCBI Taxonomy" id="1162670"/>
    <lineage>
        <taxon>Bacteria</taxon>
        <taxon>Pseudomonadati</taxon>
        <taxon>Bacteroidota</taxon>
        <taxon>Cytophagia</taxon>
        <taxon>Cytophagales</taxon>
        <taxon>Flammeovirgaceae</taxon>
        <taxon>Algivirga</taxon>
    </lineage>
</organism>
<dbReference type="EMBL" id="BAABJX010000058">
    <property type="protein sequence ID" value="GAA4847938.1"/>
    <property type="molecule type" value="Genomic_DNA"/>
</dbReference>
<dbReference type="Proteomes" id="UP001500298">
    <property type="component" value="Unassembled WGS sequence"/>
</dbReference>
<dbReference type="PANTHER" id="PTHR34218:SF3">
    <property type="entry name" value="ACYL-HOMOSERINE LACTONE ACYLASE PVDQ"/>
    <property type="match status" value="1"/>
</dbReference>
<name>A0ABP9DN68_9BACT</name>
<evidence type="ECO:0000256" key="2">
    <source>
        <dbReference type="ARBA" id="ARBA00022729"/>
    </source>
</evidence>
<dbReference type="InterPro" id="IPR014395">
    <property type="entry name" value="Pen/GL7ACA/AHL_acylase"/>
</dbReference>
<dbReference type="InterPro" id="IPR023343">
    <property type="entry name" value="Penicillin_amidase_dom1"/>
</dbReference>
<feature type="region of interest" description="Disordered" evidence="5">
    <location>
        <begin position="703"/>
        <end position="726"/>
    </location>
</feature>
<dbReference type="InterPro" id="IPR043147">
    <property type="entry name" value="Penicillin_amidase_A-knob"/>
</dbReference>
<evidence type="ECO:0000256" key="3">
    <source>
        <dbReference type="ARBA" id="ARBA00022801"/>
    </source>
</evidence>
<comment type="caution">
    <text evidence="6">The sequence shown here is derived from an EMBL/GenBank/DDBJ whole genome shotgun (WGS) entry which is preliminary data.</text>
</comment>
<dbReference type="RefSeq" id="WP_345374321.1">
    <property type="nucleotide sequence ID" value="NZ_BAABJX010000058.1"/>
</dbReference>
<sequence>MKKRYTTLLVLGLLVGGIFTIAYSTLPSLPDMTPFKEKAHAYNVDVIRDEWGIPHIFGKKDKDTAFGLGYAHAEDDFATIQDVMLATRGKLAAEKGPKAAKTDYLIQWMGIWEAVAQGYDTLPEHTKAIAEAYADGLNLYAAENPDKVSPYAFPFKGEDVVAGFTFKTPLFYGFDKELGKLFDTSIPKEIAKEGEQPLVWQPSEHLPVGSQGIAVAPHRSEEGRTHLLINSHQPLTGPVAWYEASLHSEEGWNMAGATFPGAPIIIHGHNEHLGWANTVNKPDLTDIYVLKINPENDQQYWMDGAWHNFEMKEASMTVKLFGPLRWTVKKDILIAAHGPVMETEEGYFAINWAGRGETRQLDFMYRLNKASNFEEFEEAMRMQAMPSINYVYADKEGNIAHFYNAQFPHRIEGWDWKKYLPGDRSELIWNTYRPYQDTPKTVNPTTGLVYNANNPPFQATDGNDDPKSQDFPPSMGIESFVTNRALQIETLYGLEDKISSKEFEQFKYDLSYHPASTQAKRLREWLSQPIPEVWKGTVYEKAFLHLQSWDLSTHLDNTAAALGVLTLAPIQQAQGKKVSSEVIQEAFVQAVDQLEEHYNTYAPTYGQVNRHVRGEVSLPISGGPDILRAVYGGPLNEDGQLHNRAGDSYIMMVEWDSNGVISSKAIHNYGTATLDPTSPHYSDQANLFVQEKLRPVYRSKEMSLSKGGRQYTPGKESTITEMEAGL</sequence>
<keyword evidence="2" id="KW-0732">Signal</keyword>
<dbReference type="InterPro" id="IPR043146">
    <property type="entry name" value="Penicillin_amidase_N_B-knob"/>
</dbReference>
<gene>
    <name evidence="6" type="ORF">GCM10023331_35810</name>
</gene>
<comment type="similarity">
    <text evidence="1">Belongs to the peptidase S45 family.</text>
</comment>
<dbReference type="Pfam" id="PF01804">
    <property type="entry name" value="Penicil_amidase"/>
    <property type="match status" value="1"/>
</dbReference>
<dbReference type="SUPFAM" id="SSF56235">
    <property type="entry name" value="N-terminal nucleophile aminohydrolases (Ntn hydrolases)"/>
    <property type="match status" value="1"/>
</dbReference>
<dbReference type="PANTHER" id="PTHR34218">
    <property type="entry name" value="PEPTIDASE S45 PENICILLIN AMIDASE"/>
    <property type="match status" value="1"/>
</dbReference>
<reference evidence="7" key="1">
    <citation type="journal article" date="2019" name="Int. J. Syst. Evol. Microbiol.">
        <title>The Global Catalogue of Microorganisms (GCM) 10K type strain sequencing project: providing services to taxonomists for standard genome sequencing and annotation.</title>
        <authorList>
            <consortium name="The Broad Institute Genomics Platform"/>
            <consortium name="The Broad Institute Genome Sequencing Center for Infectious Disease"/>
            <person name="Wu L."/>
            <person name="Ma J."/>
        </authorList>
    </citation>
    <scope>NUCLEOTIDE SEQUENCE [LARGE SCALE GENOMIC DNA]</scope>
    <source>
        <strain evidence="7">JCM 18326</strain>
    </source>
</reference>
<dbReference type="InterPro" id="IPR002692">
    <property type="entry name" value="S45"/>
</dbReference>
<protein>
    <submittedName>
        <fullName evidence="6">Acylase</fullName>
    </submittedName>
</protein>
<dbReference type="Gene3D" id="3.60.20.10">
    <property type="entry name" value="Glutamine Phosphoribosylpyrophosphate, subunit 1, domain 1"/>
    <property type="match status" value="1"/>
</dbReference>
<evidence type="ECO:0000256" key="1">
    <source>
        <dbReference type="ARBA" id="ARBA00006586"/>
    </source>
</evidence>